<dbReference type="Pfam" id="PF13767">
    <property type="entry name" value="DUF4168"/>
    <property type="match status" value="1"/>
</dbReference>
<evidence type="ECO:0000313" key="3">
    <source>
        <dbReference type="EMBL" id="TCM82726.1"/>
    </source>
</evidence>
<organism evidence="3 4">
    <name type="scientific">Rhodovulum steppense</name>
    <dbReference type="NCBI Taxonomy" id="540251"/>
    <lineage>
        <taxon>Bacteria</taxon>
        <taxon>Pseudomonadati</taxon>
        <taxon>Pseudomonadota</taxon>
        <taxon>Alphaproteobacteria</taxon>
        <taxon>Rhodobacterales</taxon>
        <taxon>Paracoccaceae</taxon>
        <taxon>Rhodovulum</taxon>
    </lineage>
</organism>
<gene>
    <name evidence="3" type="ORF">EV216_11590</name>
</gene>
<proteinExistence type="predicted"/>
<dbReference type="EMBL" id="SLVM01000015">
    <property type="protein sequence ID" value="TCM82726.1"/>
    <property type="molecule type" value="Genomic_DNA"/>
</dbReference>
<protein>
    <submittedName>
        <fullName evidence="3">Uncharacterized protein DUF4168</fullName>
    </submittedName>
</protein>
<name>A0A4R1YSV5_9RHOB</name>
<sequence>MPFTRNLKSILVRFGLVAAVGAAPVALMAGDVSSGGGPLIEAQAAEQFDDATIEAFAAAQARVEEVRSEYAAQYQAAQTEEQRLEINQTATVEMTEAVRDTPDITIEEYSAIIDAANRDPAFAERVNEAISETQL</sequence>
<accession>A0A4R1YSV5</accession>
<dbReference type="InterPro" id="IPR025433">
    <property type="entry name" value="DUF4168"/>
</dbReference>
<keyword evidence="4" id="KW-1185">Reference proteome</keyword>
<dbReference type="OrthoDB" id="8030799at2"/>
<keyword evidence="1" id="KW-0732">Signal</keyword>
<feature type="signal peptide" evidence="1">
    <location>
        <begin position="1"/>
        <end position="29"/>
    </location>
</feature>
<dbReference type="AlphaFoldDB" id="A0A4R1YSV5"/>
<reference evidence="3 4" key="1">
    <citation type="submission" date="2019-03" db="EMBL/GenBank/DDBJ databases">
        <title>Genomic Encyclopedia of Type Strains, Phase IV (KMG-IV): sequencing the most valuable type-strain genomes for metagenomic binning, comparative biology and taxonomic classification.</title>
        <authorList>
            <person name="Goeker M."/>
        </authorList>
    </citation>
    <scope>NUCLEOTIDE SEQUENCE [LARGE SCALE GENOMIC DNA]</scope>
    <source>
        <strain evidence="3 4">DSM 21153</strain>
    </source>
</reference>
<evidence type="ECO:0000313" key="4">
    <source>
        <dbReference type="Proteomes" id="UP000295277"/>
    </source>
</evidence>
<comment type="caution">
    <text evidence="3">The sequence shown here is derived from an EMBL/GenBank/DDBJ whole genome shotgun (WGS) entry which is preliminary data.</text>
</comment>
<feature type="chain" id="PRO_5020626761" evidence="1">
    <location>
        <begin position="30"/>
        <end position="135"/>
    </location>
</feature>
<dbReference type="RefSeq" id="WP_132695589.1">
    <property type="nucleotide sequence ID" value="NZ_SLVM01000015.1"/>
</dbReference>
<dbReference type="Proteomes" id="UP000295277">
    <property type="component" value="Unassembled WGS sequence"/>
</dbReference>
<evidence type="ECO:0000259" key="2">
    <source>
        <dbReference type="Pfam" id="PF13767"/>
    </source>
</evidence>
<evidence type="ECO:0000256" key="1">
    <source>
        <dbReference type="SAM" id="SignalP"/>
    </source>
</evidence>
<feature type="domain" description="DUF4168" evidence="2">
    <location>
        <begin position="50"/>
        <end position="126"/>
    </location>
</feature>